<keyword evidence="1 3" id="KW-0378">Hydrolase</keyword>
<dbReference type="EMBL" id="JAENGP010000003">
    <property type="protein sequence ID" value="MBK1780219.1"/>
    <property type="molecule type" value="Genomic_DNA"/>
</dbReference>
<dbReference type="InterPro" id="IPR000073">
    <property type="entry name" value="AB_hydrolase_1"/>
</dbReference>
<reference evidence="3 4" key="1">
    <citation type="submission" date="2020-12" db="EMBL/GenBank/DDBJ databases">
        <authorList>
            <person name="Lu T."/>
            <person name="Wang Q."/>
            <person name="Han X."/>
        </authorList>
    </citation>
    <scope>NUCLEOTIDE SEQUENCE [LARGE SCALE GENOMIC DNA]</scope>
    <source>
        <strain evidence="3 4">WQ 585</strain>
    </source>
</reference>
<dbReference type="PANTHER" id="PTHR43798">
    <property type="entry name" value="MONOACYLGLYCEROL LIPASE"/>
    <property type="match status" value="1"/>
</dbReference>
<comment type="caution">
    <text evidence="3">The sequence shown here is derived from an EMBL/GenBank/DDBJ whole genome shotgun (WGS) entry which is preliminary data.</text>
</comment>
<dbReference type="SUPFAM" id="SSF53474">
    <property type="entry name" value="alpha/beta-Hydrolases"/>
    <property type="match status" value="1"/>
</dbReference>
<evidence type="ECO:0000313" key="3">
    <source>
        <dbReference type="EMBL" id="MBK1780219.1"/>
    </source>
</evidence>
<dbReference type="PANTHER" id="PTHR43798:SF31">
    <property type="entry name" value="AB HYDROLASE SUPERFAMILY PROTEIN YCLE"/>
    <property type="match status" value="1"/>
</dbReference>
<evidence type="ECO:0000313" key="4">
    <source>
        <dbReference type="Proteomes" id="UP000635316"/>
    </source>
</evidence>
<proteinExistence type="predicted"/>
<dbReference type="RefSeq" id="WP_200233749.1">
    <property type="nucleotide sequence ID" value="NZ_JAENGP010000003.1"/>
</dbReference>
<dbReference type="Proteomes" id="UP000635316">
    <property type="component" value="Unassembled WGS sequence"/>
</dbReference>
<keyword evidence="4" id="KW-1185">Reference proteome</keyword>
<feature type="domain" description="AB hydrolase-1" evidence="2">
    <location>
        <begin position="25"/>
        <end position="248"/>
    </location>
</feature>
<dbReference type="GO" id="GO:0016787">
    <property type="term" value="F:hydrolase activity"/>
    <property type="evidence" value="ECO:0007669"/>
    <property type="project" value="UniProtKB-KW"/>
</dbReference>
<dbReference type="InterPro" id="IPR029058">
    <property type="entry name" value="AB_hydrolase_fold"/>
</dbReference>
<name>A0ABS1E9Q1_9BURK</name>
<protein>
    <submittedName>
        <fullName evidence="3">Alpha/beta hydrolase</fullName>
    </submittedName>
</protein>
<evidence type="ECO:0000256" key="1">
    <source>
        <dbReference type="ARBA" id="ARBA00022801"/>
    </source>
</evidence>
<organism evidence="3 4">
    <name type="scientific">Advenella mandrilli</name>
    <dbReference type="NCBI Taxonomy" id="2800330"/>
    <lineage>
        <taxon>Bacteria</taxon>
        <taxon>Pseudomonadati</taxon>
        <taxon>Pseudomonadota</taxon>
        <taxon>Betaproteobacteria</taxon>
        <taxon>Burkholderiales</taxon>
        <taxon>Alcaligenaceae</taxon>
    </lineage>
</organism>
<gene>
    <name evidence="3" type="ORF">JHL22_03215</name>
</gene>
<dbReference type="Gene3D" id="3.40.50.1820">
    <property type="entry name" value="alpha/beta hydrolase"/>
    <property type="match status" value="1"/>
</dbReference>
<dbReference type="InterPro" id="IPR050266">
    <property type="entry name" value="AB_hydrolase_sf"/>
</dbReference>
<dbReference type="Pfam" id="PF00561">
    <property type="entry name" value="Abhydrolase_1"/>
    <property type="match status" value="1"/>
</dbReference>
<accession>A0ABS1E9Q1</accession>
<evidence type="ECO:0000259" key="2">
    <source>
        <dbReference type="Pfam" id="PF00561"/>
    </source>
</evidence>
<sequence length="271" mass="29087">MTQTIKQIRHDNVTIEYIVQGTGTPIIILPSLGRGQTDYDELAVLLEKRGFKVIRPHPRGINGSQGPMTGLTLKDLAADVAMVIQAEGAPDAIVAGHALGNFIARMTASIFPRLVRGVALLAASAGKTPSGEPSIPPDVLESVTQSGNLTLNETERIAHLQKAFFAPGNDCRSWLQGWYPDMKKTQWDAWQATPIDSYFAAGTAPLLDVQAEQDTVAPRRFSSVLKTELGDRVSTTVIPNAGHALVPEQPEAVCDALADWATTLTPARESA</sequence>